<dbReference type="Proteomes" id="UP000234181">
    <property type="component" value="Unassembled WGS sequence"/>
</dbReference>
<evidence type="ECO:0000313" key="4">
    <source>
        <dbReference type="Proteomes" id="UP000234166"/>
    </source>
</evidence>
<evidence type="ECO:0000313" key="5">
    <source>
        <dbReference type="Proteomes" id="UP000234181"/>
    </source>
</evidence>
<sequence length="257" mass="28320">MPHTCRLVEQDEAMARRYGWCGILVWLVAFGAMAVGPTPGEYGTKQGWGSLQVSDKGGARHFEILAVGANGHTCSLEGTLQGEKAEVSDASDAPCRLSFKPVAGGFSIAALTQDSCRDYCGMRASFEGDYLQLPAGCTSAASSRRREAYLRDYRGKRYTEALAGMQAFASECGEFLNWLDRDRFANDRALTLLRLNRPQECLAALDQTMAGRSRDEASFQAELDKNSTMLPPSDWDAYLPIARSTWFNRKLCEAAKR</sequence>
<keyword evidence="5" id="KW-1185">Reference proteome</keyword>
<comment type="caution">
    <text evidence="2">The sequence shown here is derived from an EMBL/GenBank/DDBJ whole genome shotgun (WGS) entry which is preliminary data.</text>
</comment>
<evidence type="ECO:0008006" key="6">
    <source>
        <dbReference type="Google" id="ProtNLM"/>
    </source>
</evidence>
<dbReference type="AlphaFoldDB" id="A0AB38DY32"/>
<accession>A0AB38DY32</accession>
<keyword evidence="1" id="KW-1133">Transmembrane helix</keyword>
<keyword evidence="1" id="KW-0812">Transmembrane</keyword>
<evidence type="ECO:0000313" key="2">
    <source>
        <dbReference type="EMBL" id="SON84006.1"/>
    </source>
</evidence>
<reference evidence="4 5" key="1">
    <citation type="submission" date="2017-10" db="EMBL/GenBank/DDBJ databases">
        <authorList>
            <person name="Regsiter A."/>
            <person name="William W."/>
        </authorList>
    </citation>
    <scope>NUCLEOTIDE SEQUENCE [LARGE SCALE GENOMIC DNA]</scope>
    <source>
        <strain evidence="3 5">CFBP6984</strain>
        <strain evidence="2 4">CFBP7430</strain>
    </source>
</reference>
<protein>
    <recommendedName>
        <fullName evidence="6">Secreted protein</fullName>
    </recommendedName>
</protein>
<feature type="transmembrane region" description="Helical" evidence="1">
    <location>
        <begin position="17"/>
        <end position="36"/>
    </location>
</feature>
<evidence type="ECO:0000256" key="1">
    <source>
        <dbReference type="SAM" id="Phobius"/>
    </source>
</evidence>
<evidence type="ECO:0000313" key="3">
    <source>
        <dbReference type="EMBL" id="SON86104.1"/>
    </source>
</evidence>
<dbReference type="Proteomes" id="UP000234166">
    <property type="component" value="Unassembled WGS sequence"/>
</dbReference>
<gene>
    <name evidence="3" type="ORF">XAP6984_720004</name>
    <name evidence="2" type="ORF">XAP7430_1560004</name>
</gene>
<proteinExistence type="predicted"/>
<name>A0AB38DY32_XANCH</name>
<dbReference type="EMBL" id="OCYS01000064">
    <property type="protein sequence ID" value="SON84006.1"/>
    <property type="molecule type" value="Genomic_DNA"/>
</dbReference>
<organism evidence="2 4">
    <name type="scientific">Xanthomonas campestris pv. phaseoli</name>
    <dbReference type="NCBI Taxonomy" id="317013"/>
    <lineage>
        <taxon>Bacteria</taxon>
        <taxon>Pseudomonadati</taxon>
        <taxon>Pseudomonadota</taxon>
        <taxon>Gammaproteobacteria</taxon>
        <taxon>Lysobacterales</taxon>
        <taxon>Lysobacteraceae</taxon>
        <taxon>Xanthomonas</taxon>
    </lineage>
</organism>
<keyword evidence="1" id="KW-0472">Membrane</keyword>
<dbReference type="EMBL" id="OCYT01000131">
    <property type="protein sequence ID" value="SON86104.1"/>
    <property type="molecule type" value="Genomic_DNA"/>
</dbReference>